<dbReference type="EMBL" id="BARV01014616">
    <property type="protein sequence ID" value="GAI21154.1"/>
    <property type="molecule type" value="Genomic_DNA"/>
</dbReference>
<protein>
    <submittedName>
        <fullName evidence="1">Uncharacterized protein</fullName>
    </submittedName>
</protein>
<gene>
    <name evidence="1" type="ORF">S06H3_25395</name>
</gene>
<organism evidence="1">
    <name type="scientific">marine sediment metagenome</name>
    <dbReference type="NCBI Taxonomy" id="412755"/>
    <lineage>
        <taxon>unclassified sequences</taxon>
        <taxon>metagenomes</taxon>
        <taxon>ecological metagenomes</taxon>
    </lineage>
</organism>
<name>X1NR62_9ZZZZ</name>
<dbReference type="AlphaFoldDB" id="X1NR62"/>
<feature type="non-terminal residue" evidence="1">
    <location>
        <position position="119"/>
    </location>
</feature>
<proteinExistence type="predicted"/>
<reference evidence="1" key="1">
    <citation type="journal article" date="2014" name="Front. Microbiol.">
        <title>High frequency of phylogenetically diverse reductive dehalogenase-homologous genes in deep subseafloor sedimentary metagenomes.</title>
        <authorList>
            <person name="Kawai M."/>
            <person name="Futagami T."/>
            <person name="Toyoda A."/>
            <person name="Takaki Y."/>
            <person name="Nishi S."/>
            <person name="Hori S."/>
            <person name="Arai W."/>
            <person name="Tsubouchi T."/>
            <person name="Morono Y."/>
            <person name="Uchiyama I."/>
            <person name="Ito T."/>
            <person name="Fujiyama A."/>
            <person name="Inagaki F."/>
            <person name="Takami H."/>
        </authorList>
    </citation>
    <scope>NUCLEOTIDE SEQUENCE</scope>
    <source>
        <strain evidence="1">Expedition CK06-06</strain>
    </source>
</reference>
<evidence type="ECO:0000313" key="1">
    <source>
        <dbReference type="EMBL" id="GAI21154.1"/>
    </source>
</evidence>
<accession>X1NR62</accession>
<sequence>MCYKDMARELEMVQSVEELRPVLVNLQVFASNNRSSKKASVLIRKAIEKNEIVNDNKSRVILYDLQIRQLYHQTNHLLEINNLLSSMRSLTEELNYQEGLALFYQLTWHIEKFKDNKKI</sequence>
<comment type="caution">
    <text evidence="1">The sequence shown here is derived from an EMBL/GenBank/DDBJ whole genome shotgun (WGS) entry which is preliminary data.</text>
</comment>